<proteinExistence type="predicted"/>
<keyword evidence="2" id="KW-1185">Reference proteome</keyword>
<dbReference type="Proteomes" id="UP001558850">
    <property type="component" value="Unassembled WGS sequence"/>
</dbReference>
<gene>
    <name evidence="1" type="ORF">AB4Y32_39345</name>
</gene>
<name>A0ACC6UDT6_9BURK</name>
<sequence length="45" mass="4792">MNDVPDSPDEDSIVESVIAALDAPVLDPTRQGELAFGEAHSEQLL</sequence>
<organism evidence="1 2">
    <name type="scientific">Paraburkholderia phymatum</name>
    <dbReference type="NCBI Taxonomy" id="148447"/>
    <lineage>
        <taxon>Bacteria</taxon>
        <taxon>Pseudomonadati</taxon>
        <taxon>Pseudomonadota</taxon>
        <taxon>Betaproteobacteria</taxon>
        <taxon>Burkholderiales</taxon>
        <taxon>Burkholderiaceae</taxon>
        <taxon>Paraburkholderia</taxon>
    </lineage>
</organism>
<dbReference type="EMBL" id="JBFRCH010000062">
    <property type="protein sequence ID" value="MEX3937702.1"/>
    <property type="molecule type" value="Genomic_DNA"/>
</dbReference>
<evidence type="ECO:0000313" key="2">
    <source>
        <dbReference type="Proteomes" id="UP001558850"/>
    </source>
</evidence>
<reference evidence="1" key="1">
    <citation type="submission" date="2024-07" db="EMBL/GenBank/DDBJ databases">
        <title>A survey of Mimosa microsymbionts across Brazilian biomes reveals a high diversity of Paraburkholderia nodulating endemic species, but also that Cupriavidus is common as a symbiont of widespread species.</title>
        <authorList>
            <person name="Rouws L."/>
            <person name="Barauna A."/>
            <person name="Beukes C."/>
            <person name="Rouws J.R.C."/>
            <person name="De Faria S.M."/>
            <person name="Gross E."/>
            <person name="Bueno Dos Reis Junior F."/>
            <person name="Simon M.F."/>
            <person name="Maluk M."/>
            <person name="Odee D.W."/>
            <person name="Kenicer G."/>
            <person name="Young J.P.W."/>
            <person name="Reis V.M."/>
            <person name="Zilli J."/>
            <person name="James E.K."/>
        </authorList>
    </citation>
    <scope>NUCLEOTIDE SEQUENCE</scope>
    <source>
        <strain evidence="1">EG181B</strain>
    </source>
</reference>
<accession>A0ACC6UDT6</accession>
<protein>
    <submittedName>
        <fullName evidence="1">Uncharacterized protein</fullName>
    </submittedName>
</protein>
<comment type="caution">
    <text evidence="1">The sequence shown here is derived from an EMBL/GenBank/DDBJ whole genome shotgun (WGS) entry which is preliminary data.</text>
</comment>
<evidence type="ECO:0000313" key="1">
    <source>
        <dbReference type="EMBL" id="MEX3937702.1"/>
    </source>
</evidence>